<feature type="transmembrane region" description="Helical" evidence="5">
    <location>
        <begin position="418"/>
        <end position="436"/>
    </location>
</feature>
<dbReference type="PRINTS" id="PR00447">
    <property type="entry name" value="NATRESASSCMP"/>
</dbReference>
<dbReference type="PANTHER" id="PTHR11706">
    <property type="entry name" value="SOLUTE CARRIER PROTEIN FAMILY 11 MEMBER"/>
    <property type="match status" value="1"/>
</dbReference>
<gene>
    <name evidence="6" type="ORF">FCALED_LOCUS393</name>
</gene>
<dbReference type="GO" id="GO:0005384">
    <property type="term" value="F:manganese ion transmembrane transporter activity"/>
    <property type="evidence" value="ECO:0007669"/>
    <property type="project" value="TreeGrafter"/>
</dbReference>
<feature type="transmembrane region" description="Helical" evidence="5">
    <location>
        <begin position="256"/>
        <end position="274"/>
    </location>
</feature>
<evidence type="ECO:0000313" key="7">
    <source>
        <dbReference type="Proteomes" id="UP000789570"/>
    </source>
</evidence>
<comment type="subcellular location">
    <subcellularLocation>
        <location evidence="1">Membrane</location>
        <topology evidence="1">Multi-pass membrane protein</topology>
    </subcellularLocation>
</comment>
<feature type="transmembrane region" description="Helical" evidence="5">
    <location>
        <begin position="106"/>
        <end position="128"/>
    </location>
</feature>
<feature type="transmembrane region" description="Helical" evidence="5">
    <location>
        <begin position="442"/>
        <end position="465"/>
    </location>
</feature>
<evidence type="ECO:0000256" key="2">
    <source>
        <dbReference type="ARBA" id="ARBA00022692"/>
    </source>
</evidence>
<feature type="transmembrane region" description="Helical" evidence="5">
    <location>
        <begin position="329"/>
        <end position="351"/>
    </location>
</feature>
<feature type="transmembrane region" description="Helical" evidence="5">
    <location>
        <begin position="179"/>
        <end position="198"/>
    </location>
</feature>
<evidence type="ECO:0000256" key="3">
    <source>
        <dbReference type="ARBA" id="ARBA00022989"/>
    </source>
</evidence>
<dbReference type="Pfam" id="PF01566">
    <property type="entry name" value="Nramp"/>
    <property type="match status" value="1"/>
</dbReference>
<dbReference type="GO" id="GO:0015086">
    <property type="term" value="F:cadmium ion transmembrane transporter activity"/>
    <property type="evidence" value="ECO:0007669"/>
    <property type="project" value="TreeGrafter"/>
</dbReference>
<name>A0A9N8YKR0_9GLOM</name>
<feature type="transmembrane region" description="Helical" evidence="5">
    <location>
        <begin position="371"/>
        <end position="397"/>
    </location>
</feature>
<evidence type="ECO:0000256" key="4">
    <source>
        <dbReference type="ARBA" id="ARBA00023136"/>
    </source>
</evidence>
<sequence length="556" mass="61676">MNYPTKDSTNPQIQEYDLNSCNNSNNSQLFDDPTSERVNKFDIATKDNVKDDKNSSVKDKLLALSLNFKRFFGFVGPGYVIAVGYLDPGNWATDLSGGSKFGYSLLFIIFCSNLMAILLQSLSIKLGVVTGMDLAQACKHFFHRYPRYFLYVLCELAIIATDLAEVIGSAIALRMLFNIPLPYGVAVTALDVMIILFVYRDNSMKASRILETFVMLLVGTVGICFVLELVYSQPNSVDVLKGYLPSSGIFTNSEQLYIAIGIIGATVMPHNLYLHSHLVKVRKYREQERVIADRYDNHLESGQNIHLDKSAFKSIIANLMNLSVMDSSVALTFALFVNSSILIVAAANFFYKETTIEVADLFDAYNLLTQYLGKAAGTLFALALLIAGQSSTLTATIAGQIVMEGFMGWKIRAWVRRLLTRSFAIIPAMIIAIVNGENGLNNMLIASQVALSIQLPFAVIPLVYFTSSKKCMKVDIREVFKKDTDESNSPSILNSAPLNTEDNLNITDEKTDQDPYVTFPNTIWITVIAAIVSIIILGLDIYLIYETFRGMVQGTL</sequence>
<keyword evidence="3 5" id="KW-1133">Transmembrane helix</keyword>
<dbReference type="GO" id="GO:0034755">
    <property type="term" value="P:iron ion transmembrane transport"/>
    <property type="evidence" value="ECO:0007669"/>
    <property type="project" value="TreeGrafter"/>
</dbReference>
<feature type="transmembrane region" description="Helical" evidence="5">
    <location>
        <begin position="148"/>
        <end position="173"/>
    </location>
</feature>
<evidence type="ECO:0000256" key="5">
    <source>
        <dbReference type="SAM" id="Phobius"/>
    </source>
</evidence>
<dbReference type="AlphaFoldDB" id="A0A9N8YKR0"/>
<keyword evidence="7" id="KW-1185">Reference proteome</keyword>
<dbReference type="NCBIfam" id="TIGR01197">
    <property type="entry name" value="nramp"/>
    <property type="match status" value="1"/>
</dbReference>
<dbReference type="GO" id="GO:0030026">
    <property type="term" value="P:intracellular manganese ion homeostasis"/>
    <property type="evidence" value="ECO:0007669"/>
    <property type="project" value="TreeGrafter"/>
</dbReference>
<organism evidence="6 7">
    <name type="scientific">Funneliformis caledonium</name>
    <dbReference type="NCBI Taxonomy" id="1117310"/>
    <lineage>
        <taxon>Eukaryota</taxon>
        <taxon>Fungi</taxon>
        <taxon>Fungi incertae sedis</taxon>
        <taxon>Mucoromycota</taxon>
        <taxon>Glomeromycotina</taxon>
        <taxon>Glomeromycetes</taxon>
        <taxon>Glomerales</taxon>
        <taxon>Glomeraceae</taxon>
        <taxon>Funneliformis</taxon>
    </lineage>
</organism>
<dbReference type="PANTHER" id="PTHR11706:SF101">
    <property type="entry name" value="MANGANESE TRANSPORTER SMF1"/>
    <property type="match status" value="1"/>
</dbReference>
<accession>A0A9N8YKR0</accession>
<feature type="transmembrane region" description="Helical" evidence="5">
    <location>
        <begin position="523"/>
        <end position="545"/>
    </location>
</feature>
<dbReference type="HAMAP" id="MF_00221">
    <property type="entry name" value="NRAMP"/>
    <property type="match status" value="1"/>
</dbReference>
<dbReference type="Proteomes" id="UP000789570">
    <property type="component" value="Unassembled WGS sequence"/>
</dbReference>
<evidence type="ECO:0000313" key="6">
    <source>
        <dbReference type="EMBL" id="CAG8439321.1"/>
    </source>
</evidence>
<proteinExistence type="inferred from homology"/>
<dbReference type="EMBL" id="CAJVPQ010000037">
    <property type="protein sequence ID" value="CAG8439321.1"/>
    <property type="molecule type" value="Genomic_DNA"/>
</dbReference>
<dbReference type="OrthoDB" id="409173at2759"/>
<feature type="transmembrane region" description="Helical" evidence="5">
    <location>
        <begin position="68"/>
        <end position="86"/>
    </location>
</feature>
<dbReference type="GO" id="GO:0005886">
    <property type="term" value="C:plasma membrane"/>
    <property type="evidence" value="ECO:0007669"/>
    <property type="project" value="TreeGrafter"/>
</dbReference>
<dbReference type="NCBIfam" id="NF037982">
    <property type="entry name" value="Nramp_1"/>
    <property type="match status" value="1"/>
</dbReference>
<keyword evidence="4 5" id="KW-0472">Membrane</keyword>
<evidence type="ECO:0000256" key="1">
    <source>
        <dbReference type="ARBA" id="ARBA00004141"/>
    </source>
</evidence>
<keyword evidence="2 5" id="KW-0812">Transmembrane</keyword>
<protein>
    <submittedName>
        <fullName evidence="6">13744_t:CDS:1</fullName>
    </submittedName>
</protein>
<dbReference type="InterPro" id="IPR001046">
    <property type="entry name" value="NRAMP_fam"/>
</dbReference>
<comment type="caution">
    <text evidence="6">The sequence shown here is derived from an EMBL/GenBank/DDBJ whole genome shotgun (WGS) entry which is preliminary data.</text>
</comment>
<feature type="transmembrane region" description="Helical" evidence="5">
    <location>
        <begin position="210"/>
        <end position="231"/>
    </location>
</feature>
<reference evidence="6" key="1">
    <citation type="submission" date="2021-06" db="EMBL/GenBank/DDBJ databases">
        <authorList>
            <person name="Kallberg Y."/>
            <person name="Tangrot J."/>
            <person name="Rosling A."/>
        </authorList>
    </citation>
    <scope>NUCLEOTIDE SEQUENCE</scope>
    <source>
        <strain evidence="6">UK204</strain>
    </source>
</reference>